<comment type="caution">
    <text evidence="3">The sequence shown here is derived from an EMBL/GenBank/DDBJ whole genome shotgun (WGS) entry which is preliminary data.</text>
</comment>
<evidence type="ECO:0000256" key="1">
    <source>
        <dbReference type="ARBA" id="ARBA00006525"/>
    </source>
</evidence>
<dbReference type="InterPro" id="IPR003488">
    <property type="entry name" value="DprA"/>
</dbReference>
<organism evidence="3 4">
    <name type="scientific">Sporosarcina globispora</name>
    <name type="common">Bacillus globisporus</name>
    <dbReference type="NCBI Taxonomy" id="1459"/>
    <lineage>
        <taxon>Bacteria</taxon>
        <taxon>Bacillati</taxon>
        <taxon>Bacillota</taxon>
        <taxon>Bacilli</taxon>
        <taxon>Bacillales</taxon>
        <taxon>Caryophanaceae</taxon>
        <taxon>Sporosarcina</taxon>
    </lineage>
</organism>
<reference evidence="4" key="1">
    <citation type="submission" date="2015-07" db="EMBL/GenBank/DDBJ databases">
        <title>Fjat-10036 dsm4.</title>
        <authorList>
            <person name="Liu B."/>
            <person name="Wang J."/>
            <person name="Zhu Y."/>
            <person name="Liu G."/>
            <person name="Chen Q."/>
            <person name="Chen Z."/>
            <person name="Lan J."/>
            <person name="Che J."/>
            <person name="Ge C."/>
            <person name="Shi H."/>
            <person name="Pan Z."/>
            <person name="Liu X."/>
        </authorList>
    </citation>
    <scope>NUCLEOTIDE SEQUENCE [LARGE SCALE GENOMIC DNA]</scope>
    <source>
        <strain evidence="4">DSM 4</strain>
    </source>
</reference>
<feature type="domain" description="Smf/DprA SLOG" evidence="2">
    <location>
        <begin position="80"/>
        <end position="289"/>
    </location>
</feature>
<keyword evidence="4" id="KW-1185">Reference proteome</keyword>
<name>A0A0M0GHZ1_SPOGL</name>
<comment type="similarity">
    <text evidence="1">Belongs to the DprA/Smf family.</text>
</comment>
<dbReference type="PATRIC" id="fig|1459.3.peg.4727"/>
<dbReference type="Proteomes" id="UP000037109">
    <property type="component" value="Unassembled WGS sequence"/>
</dbReference>
<dbReference type="Pfam" id="PF02481">
    <property type="entry name" value="DNA_processg_A"/>
    <property type="match status" value="1"/>
</dbReference>
<dbReference type="RefSeq" id="WP_053436488.1">
    <property type="nucleotide sequence ID" value="NZ_LGUF01000007.1"/>
</dbReference>
<evidence type="ECO:0000259" key="2">
    <source>
        <dbReference type="Pfam" id="PF02481"/>
    </source>
</evidence>
<proteinExistence type="inferred from homology"/>
<dbReference type="AlphaFoldDB" id="A0A0M0GHZ1"/>
<dbReference type="PANTHER" id="PTHR43022:SF1">
    <property type="entry name" value="PROTEIN SMF"/>
    <property type="match status" value="1"/>
</dbReference>
<dbReference type="STRING" id="1459.AF332_21420"/>
<dbReference type="InterPro" id="IPR057666">
    <property type="entry name" value="DrpA_SLOG"/>
</dbReference>
<dbReference type="Gene3D" id="3.40.50.450">
    <property type="match status" value="1"/>
</dbReference>
<gene>
    <name evidence="3" type="ORF">AF332_21420</name>
</gene>
<accession>A0A0M0GHZ1</accession>
<dbReference type="SUPFAM" id="SSF102405">
    <property type="entry name" value="MCP/YpsA-like"/>
    <property type="match status" value="1"/>
</dbReference>
<dbReference type="NCBIfam" id="TIGR00732">
    <property type="entry name" value="dprA"/>
    <property type="match status" value="1"/>
</dbReference>
<sequence length="291" mass="33027">MNEFNMRLTHLHHCKGMSWKMIYNILKKDPHLKTLYNDAPHRIIPQVITTQDYHSTILQDLYSDRIQEKIRQYSPNGIRIITIFDEEYPILLKETYQPPWVIYARGDISLLNSRCHLGVVGSRQATDYGEKAIQYIFPKLIEKGVIIVSGLAAGIDAIAHKEAIKNKGKTIGVIAGGLFHIYPQANQKLAYEMMKNHLVISEYPPDTKPSRWQFPMRNRIISGISRGTLIIQAKNKSGSLITANYAVQEGREVFALPGNIFSPFSGGTNELIQQGAKLVKSAEDILEEFLY</sequence>
<evidence type="ECO:0000313" key="4">
    <source>
        <dbReference type="Proteomes" id="UP000037109"/>
    </source>
</evidence>
<dbReference type="GO" id="GO:0009294">
    <property type="term" value="P:DNA-mediated transformation"/>
    <property type="evidence" value="ECO:0007669"/>
    <property type="project" value="InterPro"/>
</dbReference>
<dbReference type="EMBL" id="LGUF01000007">
    <property type="protein sequence ID" value="KON89102.1"/>
    <property type="molecule type" value="Genomic_DNA"/>
</dbReference>
<dbReference type="OrthoDB" id="9785707at2"/>
<dbReference type="PANTHER" id="PTHR43022">
    <property type="entry name" value="PROTEIN SMF"/>
    <property type="match status" value="1"/>
</dbReference>
<evidence type="ECO:0000313" key="3">
    <source>
        <dbReference type="EMBL" id="KON89102.1"/>
    </source>
</evidence>
<protein>
    <submittedName>
        <fullName evidence="3">DNA processing protein DprA</fullName>
    </submittedName>
</protein>